<keyword evidence="2" id="KW-0540">Nuclease</keyword>
<name>D0LA04_GORB4</name>
<dbReference type="GO" id="GO:0016787">
    <property type="term" value="F:hydrolase activity"/>
    <property type="evidence" value="ECO:0007669"/>
    <property type="project" value="UniProtKB-KW"/>
</dbReference>
<evidence type="ECO:0000313" key="7">
    <source>
        <dbReference type="EMBL" id="ACY22169.1"/>
    </source>
</evidence>
<reference evidence="7 8" key="2">
    <citation type="journal article" date="2010" name="Stand. Genomic Sci.">
        <title>Complete genome sequence of Gordonia bronchialis type strain (3410).</title>
        <authorList>
            <person name="Ivanova N."/>
            <person name="Sikorski J."/>
            <person name="Jando M."/>
            <person name="Lapidus A."/>
            <person name="Nolan M."/>
            <person name="Lucas S."/>
            <person name="Del Rio T.G."/>
            <person name="Tice H."/>
            <person name="Copeland A."/>
            <person name="Cheng J.F."/>
            <person name="Chen F."/>
            <person name="Bruce D."/>
            <person name="Goodwin L."/>
            <person name="Pitluck S."/>
            <person name="Mavromatis K."/>
            <person name="Ovchinnikova G."/>
            <person name="Pati A."/>
            <person name="Chen A."/>
            <person name="Palaniappan K."/>
            <person name="Land M."/>
            <person name="Hauser L."/>
            <person name="Chang Y.J."/>
            <person name="Jeffries C.D."/>
            <person name="Chain P."/>
            <person name="Saunders E."/>
            <person name="Han C."/>
            <person name="Detter J.C."/>
            <person name="Brettin T."/>
            <person name="Rohde M."/>
            <person name="Goker M."/>
            <person name="Bristow J."/>
            <person name="Eisen J.A."/>
            <person name="Markowitz V."/>
            <person name="Hugenholtz P."/>
            <person name="Klenk H.P."/>
            <person name="Kyrpides N.C."/>
        </authorList>
    </citation>
    <scope>NUCLEOTIDE SEQUENCE [LARGE SCALE GENOMIC DNA]</scope>
    <source>
        <strain evidence="8">ATCC 25592 / DSM 43247 / BCRC 13721 / JCM 3198 / KCTC 3076 / NBRC 16047 / NCTC 10667</strain>
    </source>
</reference>
<sequence>MTGEFVDTNVLLYAYDDGGDHRHDRALELVADLGRSRAGVLSVQVLQEFYVNVTRKVRVPLDPPTAREILRTLSRWPAHSPLASDVIAAAEIAESAQLSFWDAMVIRSAQRMGCDTLWSEDLNDGQVIAGVRVRNPFASGDAGFESG</sequence>
<dbReference type="InterPro" id="IPR029060">
    <property type="entry name" value="PIN-like_dom_sf"/>
</dbReference>
<proteinExistence type="predicted"/>
<evidence type="ECO:0000259" key="6">
    <source>
        <dbReference type="Pfam" id="PF01850"/>
    </source>
</evidence>
<accession>D0LA04</accession>
<dbReference type="CDD" id="cd18692">
    <property type="entry name" value="PIN_VapC-like"/>
    <property type="match status" value="1"/>
</dbReference>
<protein>
    <submittedName>
        <fullName evidence="7">PilT protein domain protein</fullName>
    </submittedName>
</protein>
<dbReference type="OrthoDB" id="9792015at2"/>
<dbReference type="RefSeq" id="WP_012834685.1">
    <property type="nucleotide sequence ID" value="NC_013441.1"/>
</dbReference>
<dbReference type="InterPro" id="IPR002716">
    <property type="entry name" value="PIN_dom"/>
</dbReference>
<dbReference type="Proteomes" id="UP000001219">
    <property type="component" value="Chromosome"/>
</dbReference>
<dbReference type="eggNOG" id="COG5573">
    <property type="taxonomic scope" value="Bacteria"/>
</dbReference>
<dbReference type="SUPFAM" id="SSF88723">
    <property type="entry name" value="PIN domain-like"/>
    <property type="match status" value="1"/>
</dbReference>
<evidence type="ECO:0000256" key="3">
    <source>
        <dbReference type="ARBA" id="ARBA00022723"/>
    </source>
</evidence>
<dbReference type="STRING" id="526226.Gbro_2961"/>
<evidence type="ECO:0000256" key="4">
    <source>
        <dbReference type="ARBA" id="ARBA00022801"/>
    </source>
</evidence>
<dbReference type="GO" id="GO:0046872">
    <property type="term" value="F:metal ion binding"/>
    <property type="evidence" value="ECO:0007669"/>
    <property type="project" value="UniProtKB-KW"/>
</dbReference>
<dbReference type="EMBL" id="CP001802">
    <property type="protein sequence ID" value="ACY22169.1"/>
    <property type="molecule type" value="Genomic_DNA"/>
</dbReference>
<evidence type="ECO:0000256" key="1">
    <source>
        <dbReference type="ARBA" id="ARBA00022649"/>
    </source>
</evidence>
<organism evidence="7 8">
    <name type="scientific">Gordonia bronchialis (strain ATCC 25592 / DSM 43247 / BCRC 13721 / JCM 3198 / KCTC 3076 / NBRC 16047 / NCTC 10667)</name>
    <name type="common">Rhodococcus bronchialis</name>
    <dbReference type="NCBI Taxonomy" id="526226"/>
    <lineage>
        <taxon>Bacteria</taxon>
        <taxon>Bacillati</taxon>
        <taxon>Actinomycetota</taxon>
        <taxon>Actinomycetes</taxon>
        <taxon>Mycobacteriales</taxon>
        <taxon>Gordoniaceae</taxon>
        <taxon>Gordonia</taxon>
    </lineage>
</organism>
<gene>
    <name evidence="7" type="ordered locus">Gbro_2961</name>
</gene>
<dbReference type="HOGENOM" id="CLU_128080_0_0_11"/>
<evidence type="ECO:0000256" key="5">
    <source>
        <dbReference type="ARBA" id="ARBA00022842"/>
    </source>
</evidence>
<evidence type="ECO:0000313" key="8">
    <source>
        <dbReference type="Proteomes" id="UP000001219"/>
    </source>
</evidence>
<keyword evidence="5" id="KW-0460">Magnesium</keyword>
<dbReference type="KEGG" id="gbr:Gbro_2961"/>
<keyword evidence="8" id="KW-1185">Reference proteome</keyword>
<dbReference type="GO" id="GO:0004518">
    <property type="term" value="F:nuclease activity"/>
    <property type="evidence" value="ECO:0007669"/>
    <property type="project" value="UniProtKB-KW"/>
</dbReference>
<keyword evidence="3" id="KW-0479">Metal-binding</keyword>
<dbReference type="Pfam" id="PF01850">
    <property type="entry name" value="PIN"/>
    <property type="match status" value="1"/>
</dbReference>
<keyword evidence="4" id="KW-0378">Hydrolase</keyword>
<keyword evidence="1" id="KW-1277">Toxin-antitoxin system</keyword>
<dbReference type="AlphaFoldDB" id="D0LA04"/>
<reference evidence="8" key="1">
    <citation type="submission" date="2009-10" db="EMBL/GenBank/DDBJ databases">
        <title>The complete chromosome of Gordonia bronchialis DSM 43247.</title>
        <authorList>
            <consortium name="US DOE Joint Genome Institute (JGI-PGF)"/>
            <person name="Lucas S."/>
            <person name="Copeland A."/>
            <person name="Lapidus A."/>
            <person name="Glavina del Rio T."/>
            <person name="Dalin E."/>
            <person name="Tice H."/>
            <person name="Bruce D."/>
            <person name="Goodwin L."/>
            <person name="Pitluck S."/>
            <person name="Kyrpides N."/>
            <person name="Mavromatis K."/>
            <person name="Ivanova N."/>
            <person name="Ovchinnikova G."/>
            <person name="Saunders E."/>
            <person name="Brettin T."/>
            <person name="Detter J.C."/>
            <person name="Han C."/>
            <person name="Larimer F."/>
            <person name="Land M."/>
            <person name="Hauser L."/>
            <person name="Markowitz V."/>
            <person name="Cheng J.-F."/>
            <person name="Hugenholtz P."/>
            <person name="Woyke T."/>
            <person name="Wu D."/>
            <person name="Jando M."/>
            <person name="Schneider S."/>
            <person name="Goeker M."/>
            <person name="Klenk H.-P."/>
            <person name="Eisen J.A."/>
        </authorList>
    </citation>
    <scope>NUCLEOTIDE SEQUENCE [LARGE SCALE GENOMIC DNA]</scope>
    <source>
        <strain evidence="8">ATCC 25592 / DSM 43247 / BCRC 13721 / JCM 3198 / KCTC 3076 / NBRC 16047 / NCTC 10667</strain>
    </source>
</reference>
<evidence type="ECO:0000256" key="2">
    <source>
        <dbReference type="ARBA" id="ARBA00022722"/>
    </source>
</evidence>
<dbReference type="Gene3D" id="3.40.50.1010">
    <property type="entry name" value="5'-nuclease"/>
    <property type="match status" value="1"/>
</dbReference>
<feature type="domain" description="PIN" evidence="6">
    <location>
        <begin position="5"/>
        <end position="121"/>
    </location>
</feature>